<dbReference type="InterPro" id="IPR009057">
    <property type="entry name" value="Homeodomain-like_sf"/>
</dbReference>
<keyword evidence="8" id="KW-1185">Reference proteome</keyword>
<feature type="domain" description="Myb-like" evidence="5">
    <location>
        <begin position="565"/>
        <end position="614"/>
    </location>
</feature>
<feature type="domain" description="HTH myb-type" evidence="6">
    <location>
        <begin position="567"/>
        <end position="618"/>
    </location>
</feature>
<dbReference type="EMBL" id="SNSC02000008">
    <property type="protein sequence ID" value="TID22282.1"/>
    <property type="molecule type" value="Genomic_DNA"/>
</dbReference>
<dbReference type="AlphaFoldDB" id="A0A4Z1PJD1"/>
<feature type="region of interest" description="Disordered" evidence="4">
    <location>
        <begin position="41"/>
        <end position="101"/>
    </location>
</feature>
<dbReference type="GO" id="GO:0003700">
    <property type="term" value="F:DNA-binding transcription factor activity"/>
    <property type="evidence" value="ECO:0007669"/>
    <property type="project" value="TreeGrafter"/>
</dbReference>
<organism evidence="7 8">
    <name type="scientific">Venturia nashicola</name>
    <dbReference type="NCBI Taxonomy" id="86259"/>
    <lineage>
        <taxon>Eukaryota</taxon>
        <taxon>Fungi</taxon>
        <taxon>Dikarya</taxon>
        <taxon>Ascomycota</taxon>
        <taxon>Pezizomycotina</taxon>
        <taxon>Dothideomycetes</taxon>
        <taxon>Pleosporomycetidae</taxon>
        <taxon>Venturiales</taxon>
        <taxon>Venturiaceae</taxon>
        <taxon>Venturia</taxon>
    </lineage>
</organism>
<feature type="compositionally biased region" description="Polar residues" evidence="4">
    <location>
        <begin position="406"/>
        <end position="419"/>
    </location>
</feature>
<gene>
    <name evidence="7" type="ORF">E6O75_ATG11076</name>
</gene>
<evidence type="ECO:0000259" key="5">
    <source>
        <dbReference type="PROSITE" id="PS50090"/>
    </source>
</evidence>
<name>A0A4Z1PJD1_9PEZI</name>
<proteinExistence type="predicted"/>
<comment type="caution">
    <text evidence="7">The sequence shown here is derived from an EMBL/GenBank/DDBJ whole genome shotgun (WGS) entry which is preliminary data.</text>
</comment>
<feature type="region of interest" description="Disordered" evidence="4">
    <location>
        <begin position="277"/>
        <end position="494"/>
    </location>
</feature>
<comment type="subcellular location">
    <subcellularLocation>
        <location evidence="1">Nucleus</location>
    </subcellularLocation>
</comment>
<dbReference type="PANTHER" id="PTHR46380">
    <property type="entry name" value="CYCLIN-D-BINDING MYB-LIKE TRANSCRIPTION FACTOR 1"/>
    <property type="match status" value="1"/>
</dbReference>
<reference evidence="7 8" key="1">
    <citation type="submission" date="2019-04" db="EMBL/GenBank/DDBJ databases">
        <title>High contiguity whole genome sequence and gene annotation resource for two Venturia nashicola isolates.</title>
        <authorList>
            <person name="Prokchorchik M."/>
            <person name="Won K."/>
            <person name="Lee Y."/>
            <person name="Choi E.D."/>
            <person name="Segonzac C."/>
            <person name="Sohn K.H."/>
        </authorList>
    </citation>
    <scope>NUCLEOTIDE SEQUENCE [LARGE SCALE GENOMIC DNA]</scope>
    <source>
        <strain evidence="7 8">PRI2</strain>
    </source>
</reference>
<keyword evidence="2" id="KW-0238">DNA-binding</keyword>
<evidence type="ECO:0000313" key="7">
    <source>
        <dbReference type="EMBL" id="TID22282.1"/>
    </source>
</evidence>
<feature type="compositionally biased region" description="Polar residues" evidence="4">
    <location>
        <begin position="308"/>
        <end position="327"/>
    </location>
</feature>
<evidence type="ECO:0000256" key="3">
    <source>
        <dbReference type="ARBA" id="ARBA00023242"/>
    </source>
</evidence>
<dbReference type="STRING" id="86259.A0A4Z1PJD1"/>
<feature type="compositionally biased region" description="Low complexity" evidence="4">
    <location>
        <begin position="48"/>
        <end position="63"/>
    </location>
</feature>
<dbReference type="InterPro" id="IPR001005">
    <property type="entry name" value="SANT/Myb"/>
</dbReference>
<dbReference type="Proteomes" id="UP000298493">
    <property type="component" value="Unassembled WGS sequence"/>
</dbReference>
<feature type="compositionally biased region" description="Acidic residues" evidence="4">
    <location>
        <begin position="890"/>
        <end position="900"/>
    </location>
</feature>
<evidence type="ECO:0000256" key="2">
    <source>
        <dbReference type="ARBA" id="ARBA00023125"/>
    </source>
</evidence>
<dbReference type="SUPFAM" id="SSF46689">
    <property type="entry name" value="Homeodomain-like"/>
    <property type="match status" value="1"/>
</dbReference>
<feature type="region of interest" description="Disordered" evidence="4">
    <location>
        <begin position="849"/>
        <end position="900"/>
    </location>
</feature>
<dbReference type="SMART" id="SM00717">
    <property type="entry name" value="SANT"/>
    <property type="match status" value="2"/>
</dbReference>
<evidence type="ECO:0000256" key="4">
    <source>
        <dbReference type="SAM" id="MobiDB-lite"/>
    </source>
</evidence>
<dbReference type="PROSITE" id="PS50090">
    <property type="entry name" value="MYB_LIKE"/>
    <property type="match status" value="1"/>
</dbReference>
<dbReference type="Pfam" id="PF13921">
    <property type="entry name" value="Myb_DNA-bind_6"/>
    <property type="match status" value="1"/>
</dbReference>
<evidence type="ECO:0000313" key="8">
    <source>
        <dbReference type="Proteomes" id="UP000298493"/>
    </source>
</evidence>
<evidence type="ECO:0000256" key="1">
    <source>
        <dbReference type="ARBA" id="ARBA00004123"/>
    </source>
</evidence>
<feature type="compositionally biased region" description="Low complexity" evidence="4">
    <location>
        <begin position="454"/>
        <end position="479"/>
    </location>
</feature>
<dbReference type="PROSITE" id="PS51294">
    <property type="entry name" value="HTH_MYB"/>
    <property type="match status" value="1"/>
</dbReference>
<feature type="compositionally biased region" description="Polar residues" evidence="4">
    <location>
        <begin position="87"/>
        <end position="101"/>
    </location>
</feature>
<protein>
    <submittedName>
        <fullName evidence="7">Uncharacterized protein</fullName>
    </submittedName>
</protein>
<feature type="compositionally biased region" description="Polar residues" evidence="4">
    <location>
        <begin position="277"/>
        <end position="291"/>
    </location>
</feature>
<dbReference type="PANTHER" id="PTHR46380:SF2">
    <property type="entry name" value="CYCLIN-D-BINDING MYB-LIKE TRANSCRIPTION FACTOR 1"/>
    <property type="match status" value="1"/>
</dbReference>
<dbReference type="InterPro" id="IPR051651">
    <property type="entry name" value="DMTF1_DNA-bind_reg"/>
</dbReference>
<dbReference type="Gene3D" id="1.10.10.60">
    <property type="entry name" value="Homeodomain-like"/>
    <property type="match status" value="1"/>
</dbReference>
<keyword evidence="3" id="KW-0539">Nucleus</keyword>
<feature type="compositionally biased region" description="Low complexity" evidence="4">
    <location>
        <begin position="366"/>
        <end position="392"/>
    </location>
</feature>
<feature type="compositionally biased region" description="Basic residues" evidence="4">
    <location>
        <begin position="849"/>
        <end position="861"/>
    </location>
</feature>
<accession>A0A4Z1PJD1</accession>
<sequence length="900" mass="100757">MDFNDGSNGIGGWNNYAAELDFHNSMGTDWSDQELTSGFFPTDYQNFQSSSQPTSTQQVVSQQLHHGLPRPVYQPFSQPSFDREQPSIHSQAPLPTTPISTQSRLLTPISPPRSGCCDVEEFSLDPIAVSYSGFCSARDPRPIVSHLATPSTSQPFEFTGIGDPTSRFDPSCHSPPLSPDYSFNSSPVSSYFNDSSPASSYFNNSSPASSYFNSSSPASSYFNNSSPASSYFNNSSPASSYFNNYSYSEDLNSPLLPYPFLNPLQLQLSLRSLSASNMGQESSQMAPSTAKNPGASFKARPRVEQSPAPRTQSGRFTAINNPSSLQHPTPVELTYSGRDKRKTKRKRVKEATNSSRPPLPAKATRSPPQQVQSPSPSPSAVSVESPVIEPSPQAIPRAQTPRSDDSNNTALSLMSSQDSVIEESEPERHSDVEVTPAPKRRKVSRTPTTPVATGRRAPISGGRSRASASESPRSRASPARPKPVRRPTVGQQMNTGRYTGAELGLLTDAVHAWRDDNNLTQVEMNDLVNNNARTNDFPGGLWDFICGALPDRERHSVQKAVKRKFNNRKRGTWTPEDDEELCELYEMYKNQWQRIGEENNRGAEASRDRWRNYCKNGKAQQSGEWTPAEEKRLAQLMRDTVQDLVDQRIKDIKAGKSVPNHFEPEELMDFGILSEKMGGTRSRLQCRNKFEKFKSRQSQHLEYVRQPKDFLDGLEFEATTQEAGRKSKTKSRMSSARLSEEAEALHNYNERMLIGDKYHVLLSIQRALEKMPDDTDEESIPWDDIVERDNVTNWSILDRKTVLRQMQILHPVPDDQTCFEVIQGITDILETDYDDEELEQFYVHRPRSTKKQRTYTRKGSRAHNSISAIKVSAENDDDSPARSLPTPGSMEDDDDEEEGV</sequence>
<dbReference type="CDD" id="cd00167">
    <property type="entry name" value="SANT"/>
    <property type="match status" value="1"/>
</dbReference>
<evidence type="ECO:0000259" key="6">
    <source>
        <dbReference type="PROSITE" id="PS51294"/>
    </source>
</evidence>
<feature type="compositionally biased region" description="Basic residues" evidence="4">
    <location>
        <begin position="339"/>
        <end position="348"/>
    </location>
</feature>
<dbReference type="GO" id="GO:0005634">
    <property type="term" value="C:nucleus"/>
    <property type="evidence" value="ECO:0007669"/>
    <property type="project" value="UniProtKB-SubCell"/>
</dbReference>
<dbReference type="InterPro" id="IPR017930">
    <property type="entry name" value="Myb_dom"/>
</dbReference>
<dbReference type="GO" id="GO:0000976">
    <property type="term" value="F:transcription cis-regulatory region binding"/>
    <property type="evidence" value="ECO:0007669"/>
    <property type="project" value="TreeGrafter"/>
</dbReference>